<feature type="domain" description="C2H2-type" evidence="6">
    <location>
        <begin position="70"/>
        <end position="98"/>
    </location>
</feature>
<keyword evidence="1" id="KW-0479">Metal-binding</keyword>
<keyword evidence="3 5" id="KW-0863">Zinc-finger</keyword>
<keyword evidence="2" id="KW-0677">Repeat</keyword>
<dbReference type="InterPro" id="IPR013087">
    <property type="entry name" value="Znf_C2H2_type"/>
</dbReference>
<accession>A0A8H4BN51</accession>
<dbReference type="EMBL" id="JAAECE010000002">
    <property type="protein sequence ID" value="KAF1805437.1"/>
    <property type="molecule type" value="Genomic_DNA"/>
</dbReference>
<dbReference type="GO" id="GO:0000977">
    <property type="term" value="F:RNA polymerase II transcription regulatory region sequence-specific DNA binding"/>
    <property type="evidence" value="ECO:0007669"/>
    <property type="project" value="TreeGrafter"/>
</dbReference>
<name>A0A8H4BN51_MUCCL</name>
<evidence type="ECO:0000259" key="6">
    <source>
        <dbReference type="PROSITE" id="PS50157"/>
    </source>
</evidence>
<evidence type="ECO:0000256" key="5">
    <source>
        <dbReference type="PROSITE-ProRule" id="PRU00042"/>
    </source>
</evidence>
<feature type="domain" description="C2H2-type" evidence="6">
    <location>
        <begin position="117"/>
        <end position="140"/>
    </location>
</feature>
<dbReference type="PROSITE" id="PS00028">
    <property type="entry name" value="ZINC_FINGER_C2H2_1"/>
    <property type="match status" value="8"/>
</dbReference>
<feature type="domain" description="C2H2-type" evidence="6">
    <location>
        <begin position="210"/>
        <end position="238"/>
    </location>
</feature>
<gene>
    <name evidence="7" type="ORF">FB192DRAFT_1362824</name>
</gene>
<dbReference type="PROSITE" id="PS50157">
    <property type="entry name" value="ZINC_FINGER_C2H2_2"/>
    <property type="match status" value="5"/>
</dbReference>
<evidence type="ECO:0000256" key="2">
    <source>
        <dbReference type="ARBA" id="ARBA00022737"/>
    </source>
</evidence>
<reference evidence="7 8" key="1">
    <citation type="submission" date="2019-09" db="EMBL/GenBank/DDBJ databases">
        <authorList>
            <consortium name="DOE Joint Genome Institute"/>
            <person name="Mondo S.J."/>
            <person name="Navarro-Mendoza M.I."/>
            <person name="Perez-Arques C."/>
            <person name="Panchal S."/>
            <person name="Nicolas F.E."/>
            <person name="Ganguly P."/>
            <person name="Pangilinan J."/>
            <person name="Grigoriev I."/>
            <person name="Heitman J."/>
            <person name="Sanya K."/>
            <person name="Garre V."/>
        </authorList>
    </citation>
    <scope>NUCLEOTIDE SEQUENCE [LARGE SCALE GENOMIC DNA]</scope>
    <source>
        <strain evidence="7 8">MU402</strain>
    </source>
</reference>
<dbReference type="GO" id="GO:0000981">
    <property type="term" value="F:DNA-binding transcription factor activity, RNA polymerase II-specific"/>
    <property type="evidence" value="ECO:0007669"/>
    <property type="project" value="TreeGrafter"/>
</dbReference>
<dbReference type="Gene3D" id="3.30.160.60">
    <property type="entry name" value="Classic Zinc Finger"/>
    <property type="match status" value="4"/>
</dbReference>
<keyword evidence="4" id="KW-0862">Zinc</keyword>
<evidence type="ECO:0000256" key="3">
    <source>
        <dbReference type="ARBA" id="ARBA00022771"/>
    </source>
</evidence>
<feature type="domain" description="C2H2-type" evidence="6">
    <location>
        <begin position="301"/>
        <end position="329"/>
    </location>
</feature>
<feature type="domain" description="C2H2-type" evidence="6">
    <location>
        <begin position="394"/>
        <end position="419"/>
    </location>
</feature>
<evidence type="ECO:0000256" key="1">
    <source>
        <dbReference type="ARBA" id="ARBA00022723"/>
    </source>
</evidence>
<sequence length="419" mass="48881">MKLRNRTTRVISNIKQEDCKPIPNATEKSTSILASDASSYDLIIKQEDTKDGKALLEQHGGELGTKECLYQCDMCSQRMPNRTSVLEHRFSVHNIKRKISRTIKDINVEPDIHDPNFYCKSCEQGYTNNSRFRHHLKRTHFLALKKLPTYKVPLKGIFPDPDDPKLYCKACNHTYASKINYKRHCRYIHGVTSFKSANQKSNTSSNMMNTYCQACDKRFSSTPTYRRHLFFIHRIDRTVAQQKQNDTVPDADDPNFYCCSCNKKLGNKRCFREHLIRKHSIFPSAPRKQSLCKPDIDDPNNYCRACQKTYSQKRNYRTHLRVVHQMTLPTQKKPADRINLPDPHNPDHYCSVCKKSYTLKHLYRQHCKCAHFMELYHVSIVNPNAKIDINNPDLFCAQCERSFSSSLVFKQHLGRVHSI</sequence>
<comment type="caution">
    <text evidence="7">The sequence shown here is derived from an EMBL/GenBank/DDBJ whole genome shotgun (WGS) entry which is preliminary data.</text>
</comment>
<dbReference type="AlphaFoldDB" id="A0A8H4BN51"/>
<dbReference type="Proteomes" id="UP000469890">
    <property type="component" value="Unassembled WGS sequence"/>
</dbReference>
<dbReference type="PANTHER" id="PTHR24409:SF295">
    <property type="entry name" value="AZ2-RELATED"/>
    <property type="match status" value="1"/>
</dbReference>
<evidence type="ECO:0000313" key="7">
    <source>
        <dbReference type="EMBL" id="KAF1805437.1"/>
    </source>
</evidence>
<proteinExistence type="predicted"/>
<evidence type="ECO:0000313" key="8">
    <source>
        <dbReference type="Proteomes" id="UP000469890"/>
    </source>
</evidence>
<evidence type="ECO:0000256" key="4">
    <source>
        <dbReference type="ARBA" id="ARBA00022833"/>
    </source>
</evidence>
<protein>
    <recommendedName>
        <fullName evidence="6">C2H2-type domain-containing protein</fullName>
    </recommendedName>
</protein>
<dbReference type="SMART" id="SM00355">
    <property type="entry name" value="ZnF_C2H2"/>
    <property type="match status" value="8"/>
</dbReference>
<dbReference type="GO" id="GO:0008270">
    <property type="term" value="F:zinc ion binding"/>
    <property type="evidence" value="ECO:0007669"/>
    <property type="project" value="UniProtKB-KW"/>
</dbReference>
<dbReference type="GO" id="GO:0005634">
    <property type="term" value="C:nucleus"/>
    <property type="evidence" value="ECO:0007669"/>
    <property type="project" value="TreeGrafter"/>
</dbReference>
<organism evidence="7 8">
    <name type="scientific">Mucor circinelloides f. lusitanicus</name>
    <name type="common">Mucor racemosus var. lusitanicus</name>
    <dbReference type="NCBI Taxonomy" id="29924"/>
    <lineage>
        <taxon>Eukaryota</taxon>
        <taxon>Fungi</taxon>
        <taxon>Fungi incertae sedis</taxon>
        <taxon>Mucoromycota</taxon>
        <taxon>Mucoromycotina</taxon>
        <taxon>Mucoromycetes</taxon>
        <taxon>Mucorales</taxon>
        <taxon>Mucorineae</taxon>
        <taxon>Mucoraceae</taxon>
        <taxon>Mucor</taxon>
    </lineage>
</organism>
<dbReference type="PANTHER" id="PTHR24409">
    <property type="entry name" value="ZINC FINGER PROTEIN 142"/>
    <property type="match status" value="1"/>
</dbReference>